<keyword evidence="5" id="KW-1185">Reference proteome</keyword>
<keyword evidence="2" id="KW-0472">Membrane</keyword>
<feature type="transmembrane region" description="Helical" evidence="2">
    <location>
        <begin position="12"/>
        <end position="35"/>
    </location>
</feature>
<evidence type="ECO:0000256" key="2">
    <source>
        <dbReference type="SAM" id="Phobius"/>
    </source>
</evidence>
<proteinExistence type="predicted"/>
<dbReference type="InterPro" id="IPR025263">
    <property type="entry name" value="YhdP_central"/>
</dbReference>
<reference evidence="4 5" key="1">
    <citation type="submission" date="2020-03" db="EMBL/GenBank/DDBJ databases">
        <title>Complete genome sequence of Shewanella sp.</title>
        <authorList>
            <person name="Kim Y.-S."/>
            <person name="Kim S.-J."/>
            <person name="Jung H.-K."/>
            <person name="Kim K.-H."/>
        </authorList>
    </citation>
    <scope>NUCLEOTIDE SEQUENCE [LARGE SCALE GENOMIC DNA]</scope>
    <source>
        <strain evidence="4 5">PN3F2</strain>
    </source>
</reference>
<evidence type="ECO:0000313" key="4">
    <source>
        <dbReference type="EMBL" id="QIR13381.1"/>
    </source>
</evidence>
<dbReference type="Pfam" id="PF13116">
    <property type="entry name" value="YhdP"/>
    <property type="match status" value="1"/>
</dbReference>
<dbReference type="Proteomes" id="UP000502608">
    <property type="component" value="Chromosome"/>
</dbReference>
<protein>
    <submittedName>
        <fullName evidence="4">TIGR02099 family protein</fullName>
    </submittedName>
</protein>
<name>A0A6G9QHK7_9GAMM</name>
<evidence type="ECO:0000313" key="5">
    <source>
        <dbReference type="Proteomes" id="UP000502608"/>
    </source>
</evidence>
<evidence type="ECO:0000256" key="1">
    <source>
        <dbReference type="SAM" id="MobiDB-lite"/>
    </source>
</evidence>
<organism evidence="4 5">
    <name type="scientific">Shewanella aestuarii</name>
    <dbReference type="NCBI Taxonomy" id="1028752"/>
    <lineage>
        <taxon>Bacteria</taxon>
        <taxon>Pseudomonadati</taxon>
        <taxon>Pseudomonadota</taxon>
        <taxon>Gammaproteobacteria</taxon>
        <taxon>Alteromonadales</taxon>
        <taxon>Shewanellaceae</taxon>
        <taxon>Shewanella</taxon>
    </lineage>
</organism>
<keyword evidence="2" id="KW-0812">Transmembrane</keyword>
<gene>
    <name evidence="4" type="ORF">HBH39_01790</name>
</gene>
<feature type="region of interest" description="Disordered" evidence="1">
    <location>
        <begin position="1294"/>
        <end position="1355"/>
    </location>
</feature>
<dbReference type="InterPro" id="IPR011836">
    <property type="entry name" value="YhdP"/>
</dbReference>
<dbReference type="PANTHER" id="PTHR38690:SF1">
    <property type="entry name" value="PROTEASE"/>
    <property type="match status" value="1"/>
</dbReference>
<dbReference type="KEGG" id="saes:HBH39_01790"/>
<dbReference type="RefSeq" id="WP_167675059.1">
    <property type="nucleotide sequence ID" value="NZ_CP050313.1"/>
</dbReference>
<feature type="domain" description="YhdP central" evidence="3">
    <location>
        <begin position="5"/>
        <end position="1283"/>
    </location>
</feature>
<evidence type="ECO:0000259" key="3">
    <source>
        <dbReference type="Pfam" id="PF13116"/>
    </source>
</evidence>
<sequence length="1355" mass="151485">MSGQRLATLGRIIWQILAILLVLFALGVSLIRGLLPHVPEVRQELLSYVQQNYGVKLQIGSLSAKWQAYGPALTVENLVLPVQDNLPMTLISKQVSIKLDFWQSLRNLSLQIEKVSFDKVDIAIHFDKFPDGSSTSNQPQSSDWLYALLLEQLEHFEINDVTIQLLSTEYDFSPIYIQTLNWLNQDNLHRAQGLLYIDNDASENESLSLRIALEGNGYQPESIAGQIYLNAAALDIGEWASRRTNPMINQDQIDFEGVVNFDAWLTFANRNIQDGLLQFKPSWLQWADSPPVTGQPSVISPIDTAKASTSFQRFEIRSGALTWQDIANGWHIQSHELVIESNQQQLPELDVSFGYQNEQLFGRMNLINAQMLQPLLPLIPNLGRKQVQLWHDINLQGDIGPLQVYKASHKPWQARVEVSQFQWRPIQHVPGLKPIDMQLAWNGQQAILTLPAQEYHIDFAGGFKAPLQLSGEGMQLQYDVADRQLMAPHIAFANSDIHLQAGLNLRFVPDTHMALAANLSIQDVANVRDYFPLMAMSPNLVDYLEAGLQAGRIDDAKVVWNGLFKRYPYVESDGVFQADFIISEGKFQFQPDWPAVTNLDLHALFENKLMDLTILSGKLGQVAVDGAKVVIPELGAKSLLKVEADLTTDAKYAVQVINVSPLKDSVGETLAVVNISKTINTQLDLAIPLYEGDKPLSKGTVRFNQNPVYITKPGVQLNQVSGEISFINNLVSGQDLTAKLFKQPLSFSFATTNRSGQLALDVDFEGRWDIDKFPASFTTPLSDYYQGQFDWTGELMMMFGDQGYSLRAQAESELQGVSLTLPLPYTKQAKDKKRLTAELIGDNKASSLSVKLADQAEFWAGFSQDSDQLFEFYELMLGRHFKLGDQLTKQGGQIYIDFEKAHLADWQPIINRFTAKAAAEISADHAETENRLFPDLAKINAKIAEFELLGQRFNKLNLSATPQEHVWRFDVTSEQFDGRVDFYPSWREQGLKVVADKLYLSFEPKKPNETQFSPAEILQGLPPLAVDVDDFKFYGKSLGHLQMQANPTDKGYRFQTVSLTHPNSNMSLQANGTWLTEQDGMQTQFDIKLHADKFNELSDVLGINPGLQDAPLDLTGQISWQNSPYNFSLETLDGDLKFDFGKGHLSEISDKGARLFSLFSLDSIVRKLSFDFSDVFGKGLYFNSFKGSLVIDNGVVKTTDTEMDALAGSMKVRGYTDLTTQSLNYDIRFLPQLASSVPTVVLLSTSAWTLGIGAFALTKVLEPVIEVISEIRFRLTGTMANPQMEELERKSKEIEIPESILRENGIEPLPKEGLPTEPSAHEEPLVEKKPSVAPQPTIPTSVSADSSTTNVESPN</sequence>
<accession>A0A6G9QHK7</accession>
<dbReference type="EMBL" id="CP050313">
    <property type="protein sequence ID" value="QIR13381.1"/>
    <property type="molecule type" value="Genomic_DNA"/>
</dbReference>
<keyword evidence="2" id="KW-1133">Transmembrane helix</keyword>
<feature type="compositionally biased region" description="Basic and acidic residues" evidence="1">
    <location>
        <begin position="1319"/>
        <end position="1330"/>
    </location>
</feature>
<feature type="compositionally biased region" description="Polar residues" evidence="1">
    <location>
        <begin position="1338"/>
        <end position="1355"/>
    </location>
</feature>
<feature type="compositionally biased region" description="Basic and acidic residues" evidence="1">
    <location>
        <begin position="1294"/>
        <end position="1305"/>
    </location>
</feature>
<dbReference type="NCBIfam" id="TIGR02099">
    <property type="entry name" value="YhdP family protein"/>
    <property type="match status" value="1"/>
</dbReference>
<dbReference type="PANTHER" id="PTHR38690">
    <property type="entry name" value="PROTEASE-RELATED"/>
    <property type="match status" value="1"/>
</dbReference>